<dbReference type="Pfam" id="PF00105">
    <property type="entry name" value="zf-C4"/>
    <property type="match status" value="1"/>
</dbReference>
<dbReference type="InterPro" id="IPR013088">
    <property type="entry name" value="Znf_NHR/GATA"/>
</dbReference>
<dbReference type="GO" id="GO:0008270">
    <property type="term" value="F:zinc ion binding"/>
    <property type="evidence" value="ECO:0007669"/>
    <property type="project" value="UniProtKB-KW"/>
</dbReference>
<evidence type="ECO:0000256" key="7">
    <source>
        <dbReference type="ARBA" id="ARBA00023163"/>
    </source>
</evidence>
<dbReference type="SMART" id="SM00399">
    <property type="entry name" value="ZnF_C4"/>
    <property type="match status" value="1"/>
</dbReference>
<dbReference type="PROSITE" id="PS00031">
    <property type="entry name" value="NUCLEAR_REC_DBD_1"/>
    <property type="match status" value="1"/>
</dbReference>
<gene>
    <name evidence="11" type="ORF">CALMAC_LOCUS8218</name>
</gene>
<dbReference type="SUPFAM" id="SSF48508">
    <property type="entry name" value="Nuclear receptor ligand-binding domain"/>
    <property type="match status" value="1"/>
</dbReference>
<evidence type="ECO:0000259" key="10">
    <source>
        <dbReference type="PROSITE" id="PS51030"/>
    </source>
</evidence>
<evidence type="ECO:0000256" key="3">
    <source>
        <dbReference type="ARBA" id="ARBA00022771"/>
    </source>
</evidence>
<keyword evidence="2" id="KW-0479">Metal-binding</keyword>
<keyword evidence="9" id="KW-0539">Nucleus</keyword>
<comment type="subcellular location">
    <subcellularLocation>
        <location evidence="1">Nucleus</location>
    </subcellularLocation>
</comment>
<keyword evidence="7" id="KW-0804">Transcription</keyword>
<reference evidence="11 12" key="1">
    <citation type="submission" date="2019-01" db="EMBL/GenBank/DDBJ databases">
        <authorList>
            <person name="Sayadi A."/>
        </authorList>
    </citation>
    <scope>NUCLEOTIDE SEQUENCE [LARGE SCALE GENOMIC DNA]</scope>
</reference>
<dbReference type="GO" id="GO:0005634">
    <property type="term" value="C:nucleus"/>
    <property type="evidence" value="ECO:0007669"/>
    <property type="project" value="UniProtKB-SubCell"/>
</dbReference>
<keyword evidence="8" id="KW-0675">Receptor</keyword>
<dbReference type="EMBL" id="CAACVG010007534">
    <property type="protein sequence ID" value="VEN45958.1"/>
    <property type="molecule type" value="Genomic_DNA"/>
</dbReference>
<name>A0A653CDL9_CALMS</name>
<sequence length="279" mass="31030">MGRTLPAPVPCMVCGDRSYGKHYGVYCCDGCSCFFKRSVRKNVFYACISGDGRCVIDRARRNWCPYCRLQKCLAVCMNISAVQEERGPRKSKVRHLLKNRTCKGPVTAPQPVIANGSAAAYELAASIFLTSIKDARKLTEFGLLSKISQDRILGHLWSALFQLRASYWPLDAGQAIPLLRPLRENFRSLNLNAVTLEILVNVLLCRPDLLEQHDQAILASNLTQRALDRLAVVTGDRRAFLNILLSVTQLFLISADTLYSLLFSPVIGDVPIETVIATI</sequence>
<dbReference type="Gene3D" id="3.30.50.10">
    <property type="entry name" value="Erythroid Transcription Factor GATA-1, subunit A"/>
    <property type="match status" value="1"/>
</dbReference>
<evidence type="ECO:0000256" key="6">
    <source>
        <dbReference type="ARBA" id="ARBA00023125"/>
    </source>
</evidence>
<proteinExistence type="predicted"/>
<evidence type="ECO:0000256" key="9">
    <source>
        <dbReference type="ARBA" id="ARBA00023242"/>
    </source>
</evidence>
<evidence type="ECO:0000256" key="5">
    <source>
        <dbReference type="ARBA" id="ARBA00023015"/>
    </source>
</evidence>
<evidence type="ECO:0000256" key="2">
    <source>
        <dbReference type="ARBA" id="ARBA00022723"/>
    </source>
</evidence>
<feature type="domain" description="Nuclear receptor" evidence="10">
    <location>
        <begin position="8"/>
        <end position="84"/>
    </location>
</feature>
<dbReference type="AlphaFoldDB" id="A0A653CDL9"/>
<keyword evidence="5" id="KW-0805">Transcription regulation</keyword>
<evidence type="ECO:0000313" key="12">
    <source>
        <dbReference type="Proteomes" id="UP000410492"/>
    </source>
</evidence>
<dbReference type="PANTHER" id="PTHR24083">
    <property type="entry name" value="NUCLEAR HORMONE RECEPTOR"/>
    <property type="match status" value="1"/>
</dbReference>
<dbReference type="PROSITE" id="PS51030">
    <property type="entry name" value="NUCLEAR_REC_DBD_2"/>
    <property type="match status" value="1"/>
</dbReference>
<protein>
    <recommendedName>
        <fullName evidence="10">Nuclear receptor domain-containing protein</fullName>
    </recommendedName>
</protein>
<dbReference type="CDD" id="cd06957">
    <property type="entry name" value="NR_DBD_PNR_like_2"/>
    <property type="match status" value="1"/>
</dbReference>
<dbReference type="GO" id="GO:0003700">
    <property type="term" value="F:DNA-binding transcription factor activity"/>
    <property type="evidence" value="ECO:0007669"/>
    <property type="project" value="InterPro"/>
</dbReference>
<evidence type="ECO:0000256" key="1">
    <source>
        <dbReference type="ARBA" id="ARBA00004123"/>
    </source>
</evidence>
<keyword evidence="3" id="KW-0863">Zinc-finger</keyword>
<evidence type="ECO:0000256" key="8">
    <source>
        <dbReference type="ARBA" id="ARBA00023170"/>
    </source>
</evidence>
<dbReference type="InterPro" id="IPR035500">
    <property type="entry name" value="NHR-like_dom_sf"/>
</dbReference>
<dbReference type="Gene3D" id="1.10.565.10">
    <property type="entry name" value="Retinoid X Receptor"/>
    <property type="match status" value="1"/>
</dbReference>
<keyword evidence="4" id="KW-0862">Zinc</keyword>
<keyword evidence="12" id="KW-1185">Reference proteome</keyword>
<dbReference type="SUPFAM" id="SSF57716">
    <property type="entry name" value="Glucocorticoid receptor-like (DNA-binding domain)"/>
    <property type="match status" value="1"/>
</dbReference>
<dbReference type="OrthoDB" id="5771769at2759"/>
<dbReference type="InterPro" id="IPR050274">
    <property type="entry name" value="Nuclear_hormone_rcpt_NR2"/>
</dbReference>
<dbReference type="Proteomes" id="UP000410492">
    <property type="component" value="Unassembled WGS sequence"/>
</dbReference>
<evidence type="ECO:0000313" key="11">
    <source>
        <dbReference type="EMBL" id="VEN45958.1"/>
    </source>
</evidence>
<dbReference type="GO" id="GO:0043565">
    <property type="term" value="F:sequence-specific DNA binding"/>
    <property type="evidence" value="ECO:0007669"/>
    <property type="project" value="InterPro"/>
</dbReference>
<dbReference type="InterPro" id="IPR001628">
    <property type="entry name" value="Znf_hrmn_rcpt"/>
</dbReference>
<organism evidence="11 12">
    <name type="scientific">Callosobruchus maculatus</name>
    <name type="common">Southern cowpea weevil</name>
    <name type="synonym">Pulse bruchid</name>
    <dbReference type="NCBI Taxonomy" id="64391"/>
    <lineage>
        <taxon>Eukaryota</taxon>
        <taxon>Metazoa</taxon>
        <taxon>Ecdysozoa</taxon>
        <taxon>Arthropoda</taxon>
        <taxon>Hexapoda</taxon>
        <taxon>Insecta</taxon>
        <taxon>Pterygota</taxon>
        <taxon>Neoptera</taxon>
        <taxon>Endopterygota</taxon>
        <taxon>Coleoptera</taxon>
        <taxon>Polyphaga</taxon>
        <taxon>Cucujiformia</taxon>
        <taxon>Chrysomeloidea</taxon>
        <taxon>Chrysomelidae</taxon>
        <taxon>Bruchinae</taxon>
        <taxon>Bruchini</taxon>
        <taxon>Callosobruchus</taxon>
    </lineage>
</organism>
<evidence type="ECO:0000256" key="4">
    <source>
        <dbReference type="ARBA" id="ARBA00022833"/>
    </source>
</evidence>
<dbReference type="PRINTS" id="PR00047">
    <property type="entry name" value="STROIDFINGER"/>
</dbReference>
<keyword evidence="6" id="KW-0238">DNA-binding</keyword>
<accession>A0A653CDL9</accession>